<accession>A0AAJ1TU18</accession>
<dbReference type="InterPro" id="IPR041920">
    <property type="entry name" value="ROS/MUCR_sf"/>
</dbReference>
<dbReference type="Gene3D" id="1.10.10.1550">
    <property type="entry name" value="ROS/MUCR transcriptional regulator protein"/>
    <property type="match status" value="1"/>
</dbReference>
<gene>
    <name evidence="3" type="ORF">QO001_005827</name>
</gene>
<evidence type="ECO:0000313" key="3">
    <source>
        <dbReference type="EMBL" id="MDQ0546875.1"/>
    </source>
</evidence>
<proteinExistence type="inferred from homology"/>
<dbReference type="RefSeq" id="WP_007564105.1">
    <property type="nucleotide sequence ID" value="NZ_JARVWR010000020.1"/>
</dbReference>
<dbReference type="GO" id="GO:0008270">
    <property type="term" value="F:zinc ion binding"/>
    <property type="evidence" value="ECO:0007669"/>
    <property type="project" value="InterPro"/>
</dbReference>
<evidence type="ECO:0000256" key="1">
    <source>
        <dbReference type="ARBA" id="ARBA00007031"/>
    </source>
</evidence>
<comment type="caution">
    <text evidence="3">The sequence shown here is derived from an EMBL/GenBank/DDBJ whole genome shotgun (WGS) entry which is preliminary data.</text>
</comment>
<name>A0AAJ1TU18_9HYPH</name>
<reference evidence="3" key="1">
    <citation type="submission" date="2023-07" db="EMBL/GenBank/DDBJ databases">
        <title>Genomic Encyclopedia of Type Strains, Phase IV (KMG-IV): sequencing the most valuable type-strain genomes for metagenomic binning, comparative biology and taxonomic classification.</title>
        <authorList>
            <person name="Goeker M."/>
        </authorList>
    </citation>
    <scope>NUCLEOTIDE SEQUENCE</scope>
    <source>
        <strain evidence="3">DSM 19569</strain>
    </source>
</reference>
<dbReference type="Pfam" id="PF05443">
    <property type="entry name" value="ROS_MUCR"/>
    <property type="match status" value="1"/>
</dbReference>
<evidence type="ECO:0000256" key="2">
    <source>
        <dbReference type="SAM" id="MobiDB-lite"/>
    </source>
</evidence>
<sequence length="172" mass="18385">MDENTGTIRAEAVDYTNLAAELVSAYVAHNNVPASELPALIARTHAALAALGGAGAPAAAAVEKQSPAQIRKSITHEALISFEDGKPYKTLKRHLTVLGLTPETYREKWGLPHDYPMVAASYSERRSAFAKGFGLGQHRRKTAPEAGAVAETVAEKPKRAGRPRKAQESDDA</sequence>
<comment type="similarity">
    <text evidence="1">Belongs to the ros/MucR family.</text>
</comment>
<organism evidence="3 4">
    <name type="scientific">Methylobacterium brachiatum</name>
    <dbReference type="NCBI Taxonomy" id="269660"/>
    <lineage>
        <taxon>Bacteria</taxon>
        <taxon>Pseudomonadati</taxon>
        <taxon>Pseudomonadota</taxon>
        <taxon>Alphaproteobacteria</taxon>
        <taxon>Hyphomicrobiales</taxon>
        <taxon>Methylobacteriaceae</taxon>
        <taxon>Methylobacterium</taxon>
    </lineage>
</organism>
<feature type="region of interest" description="Disordered" evidence="2">
    <location>
        <begin position="138"/>
        <end position="172"/>
    </location>
</feature>
<protein>
    <submittedName>
        <fullName evidence="3">Transcriptional regulator</fullName>
    </submittedName>
</protein>
<dbReference type="Proteomes" id="UP001223420">
    <property type="component" value="Unassembled WGS sequence"/>
</dbReference>
<dbReference type="InterPro" id="IPR008807">
    <property type="entry name" value="ROS_MUCR"/>
</dbReference>
<dbReference type="GO" id="GO:0003677">
    <property type="term" value="F:DNA binding"/>
    <property type="evidence" value="ECO:0007669"/>
    <property type="project" value="InterPro"/>
</dbReference>
<evidence type="ECO:0000313" key="4">
    <source>
        <dbReference type="Proteomes" id="UP001223420"/>
    </source>
</evidence>
<dbReference type="EMBL" id="JAUSWL010000018">
    <property type="protein sequence ID" value="MDQ0546875.1"/>
    <property type="molecule type" value="Genomic_DNA"/>
</dbReference>
<dbReference type="GO" id="GO:0006355">
    <property type="term" value="P:regulation of DNA-templated transcription"/>
    <property type="evidence" value="ECO:0007669"/>
    <property type="project" value="InterPro"/>
</dbReference>
<dbReference type="AlphaFoldDB" id="A0AAJ1TU18"/>